<dbReference type="AlphaFoldDB" id="A0A3M6V1Z4"/>
<reference evidence="1 2" key="1">
    <citation type="journal article" date="2018" name="Sci. Rep.">
        <title>Comparative analysis of the Pocillopora damicornis genome highlights role of immune system in coral evolution.</title>
        <authorList>
            <person name="Cunning R."/>
            <person name="Bay R.A."/>
            <person name="Gillette P."/>
            <person name="Baker A.C."/>
            <person name="Traylor-Knowles N."/>
        </authorList>
    </citation>
    <scope>NUCLEOTIDE SEQUENCE [LARGE SCALE GENOMIC DNA]</scope>
    <source>
        <strain evidence="1">RSMAS</strain>
        <tissue evidence="1">Whole animal</tissue>
    </source>
</reference>
<comment type="caution">
    <text evidence="1">The sequence shown here is derived from an EMBL/GenBank/DDBJ whole genome shotgun (WGS) entry which is preliminary data.</text>
</comment>
<keyword evidence="2" id="KW-1185">Reference proteome</keyword>
<organism evidence="1 2">
    <name type="scientific">Pocillopora damicornis</name>
    <name type="common">Cauliflower coral</name>
    <name type="synonym">Millepora damicornis</name>
    <dbReference type="NCBI Taxonomy" id="46731"/>
    <lineage>
        <taxon>Eukaryota</taxon>
        <taxon>Metazoa</taxon>
        <taxon>Cnidaria</taxon>
        <taxon>Anthozoa</taxon>
        <taxon>Hexacorallia</taxon>
        <taxon>Scleractinia</taxon>
        <taxon>Astrocoeniina</taxon>
        <taxon>Pocilloporidae</taxon>
        <taxon>Pocillopora</taxon>
    </lineage>
</organism>
<accession>A0A3M6V1Z4</accession>
<name>A0A3M6V1Z4_POCDA</name>
<dbReference type="Proteomes" id="UP000275408">
    <property type="component" value="Unassembled WGS sequence"/>
</dbReference>
<gene>
    <name evidence="1" type="ORF">pdam_00001173</name>
</gene>
<protein>
    <submittedName>
        <fullName evidence="1">Uncharacterized protein</fullName>
    </submittedName>
</protein>
<proteinExistence type="predicted"/>
<feature type="non-terminal residue" evidence="1">
    <location>
        <position position="125"/>
    </location>
</feature>
<sequence length="125" mass="14085">DTHQVNRLSSIQEVVGLFSDTHELLRGNKNYIRSEVANLPKVFNGRKGNKASKTATSVEMLNGLENPHGVRLPKKLLKGSKRWLKEDNPLGGVLFYKSKFLRSVRLETAMAIAGTSTLYLYQREI</sequence>
<evidence type="ECO:0000313" key="1">
    <source>
        <dbReference type="EMBL" id="RMX59917.1"/>
    </source>
</evidence>
<dbReference type="EMBL" id="RCHS01000253">
    <property type="protein sequence ID" value="RMX59917.1"/>
    <property type="molecule type" value="Genomic_DNA"/>
</dbReference>
<evidence type="ECO:0000313" key="2">
    <source>
        <dbReference type="Proteomes" id="UP000275408"/>
    </source>
</evidence>
<feature type="non-terminal residue" evidence="1">
    <location>
        <position position="1"/>
    </location>
</feature>